<dbReference type="KEGG" id="ttf:THTE_2900"/>
<evidence type="ECO:0000313" key="4">
    <source>
        <dbReference type="Proteomes" id="UP000215086"/>
    </source>
</evidence>
<feature type="region of interest" description="Disordered" evidence="1">
    <location>
        <begin position="111"/>
        <end position="150"/>
    </location>
</feature>
<organism evidence="3 4">
    <name type="scientific">Thermogutta terrifontis</name>
    <dbReference type="NCBI Taxonomy" id="1331910"/>
    <lineage>
        <taxon>Bacteria</taxon>
        <taxon>Pseudomonadati</taxon>
        <taxon>Planctomycetota</taxon>
        <taxon>Planctomycetia</taxon>
        <taxon>Pirellulales</taxon>
        <taxon>Thermoguttaceae</taxon>
        <taxon>Thermogutta</taxon>
    </lineage>
</organism>
<keyword evidence="2" id="KW-0472">Membrane</keyword>
<reference evidence="3 4" key="1">
    <citation type="journal article" name="Front. Microbiol.">
        <title>Sugar Metabolism of the First Thermophilic Planctomycete Thermogutta terrifontis: Comparative Genomic and Transcriptomic Approaches.</title>
        <authorList>
            <person name="Elcheninov A.G."/>
            <person name="Menzel P."/>
            <person name="Gudbergsdottir S.R."/>
            <person name="Slesarev A.I."/>
            <person name="Kadnikov V.V."/>
            <person name="Krogh A."/>
            <person name="Bonch-Osmolovskaya E.A."/>
            <person name="Peng X."/>
            <person name="Kublanov I.V."/>
        </authorList>
    </citation>
    <scope>NUCLEOTIDE SEQUENCE [LARGE SCALE GENOMIC DNA]</scope>
    <source>
        <strain evidence="3 4">R1</strain>
    </source>
</reference>
<dbReference type="AlphaFoldDB" id="A0A286RHU3"/>
<keyword evidence="2" id="KW-0812">Transmembrane</keyword>
<dbReference type="EMBL" id="CP018477">
    <property type="protein sequence ID" value="ASV75502.1"/>
    <property type="molecule type" value="Genomic_DNA"/>
</dbReference>
<keyword evidence="4" id="KW-1185">Reference proteome</keyword>
<evidence type="ECO:0000256" key="1">
    <source>
        <dbReference type="SAM" id="MobiDB-lite"/>
    </source>
</evidence>
<proteinExistence type="predicted"/>
<feature type="compositionally biased region" description="Basic and acidic residues" evidence="1">
    <location>
        <begin position="139"/>
        <end position="150"/>
    </location>
</feature>
<gene>
    <name evidence="3" type="ORF">THTE_2900</name>
</gene>
<accession>A0A286RHU3</accession>
<sequence>MNSQTVPDTEIELQVQGEKDVNATLIGLIGFVGALIVFAIIILLQVIYYAWVSRIETRNRQVLPEEIVTVKTEQQLRLAAAASQAGKEAGVLPIDQAMRLVLRDLQAGRPAAEIGGRMQPPAPAPEPNEKTGQTTQEVKSPEKPTSKIKN</sequence>
<keyword evidence="2" id="KW-1133">Transmembrane helix</keyword>
<evidence type="ECO:0000313" key="3">
    <source>
        <dbReference type="EMBL" id="ASV75502.1"/>
    </source>
</evidence>
<dbReference type="RefSeq" id="WP_095415542.1">
    <property type="nucleotide sequence ID" value="NZ_CP018477.1"/>
</dbReference>
<name>A0A286RHU3_9BACT</name>
<protein>
    <submittedName>
        <fullName evidence="3">Uncharacterized protein</fullName>
    </submittedName>
</protein>
<evidence type="ECO:0000256" key="2">
    <source>
        <dbReference type="SAM" id="Phobius"/>
    </source>
</evidence>
<dbReference type="Proteomes" id="UP000215086">
    <property type="component" value="Chromosome"/>
</dbReference>
<feature type="transmembrane region" description="Helical" evidence="2">
    <location>
        <begin position="25"/>
        <end position="51"/>
    </location>
</feature>